<protein>
    <recommendedName>
        <fullName evidence="3">Gamma-butyrobetaine hydroxylase-like N-terminal domain-containing protein</fullName>
    </recommendedName>
</protein>
<dbReference type="Gene3D" id="3.30.2020.30">
    <property type="match status" value="1"/>
</dbReference>
<dbReference type="InterPro" id="IPR010376">
    <property type="entry name" value="GBBH-like_N"/>
</dbReference>
<dbReference type="EMBL" id="UINC01001101">
    <property type="protein sequence ID" value="SUZ70786.1"/>
    <property type="molecule type" value="Genomic_DNA"/>
</dbReference>
<dbReference type="AlphaFoldDB" id="A0A381PUP0"/>
<organism evidence="4">
    <name type="scientific">marine metagenome</name>
    <dbReference type="NCBI Taxonomy" id="408172"/>
    <lineage>
        <taxon>unclassified sequences</taxon>
        <taxon>metagenomes</taxon>
        <taxon>ecological metagenomes</taxon>
    </lineage>
</organism>
<gene>
    <name evidence="4" type="ORF">METZ01_LOCUS23640</name>
</gene>
<accession>A0A381PUP0</accession>
<dbReference type="InterPro" id="IPR038492">
    <property type="entry name" value="GBBH-like_N_sf"/>
</dbReference>
<dbReference type="PANTHER" id="PTHR35303">
    <property type="entry name" value="OS02G0197800 PROTEIN"/>
    <property type="match status" value="1"/>
</dbReference>
<feature type="domain" description="Gamma-butyrobetaine hydroxylase-like N-terminal" evidence="3">
    <location>
        <begin position="6"/>
        <end position="89"/>
    </location>
</feature>
<keyword evidence="2" id="KW-0408">Iron</keyword>
<evidence type="ECO:0000313" key="4">
    <source>
        <dbReference type="EMBL" id="SUZ70786.1"/>
    </source>
</evidence>
<name>A0A381PUP0_9ZZZZ</name>
<evidence type="ECO:0000259" key="3">
    <source>
        <dbReference type="Pfam" id="PF06155"/>
    </source>
</evidence>
<feature type="non-terminal residue" evidence="4">
    <location>
        <position position="1"/>
    </location>
</feature>
<proteinExistence type="predicted"/>
<evidence type="ECO:0000256" key="2">
    <source>
        <dbReference type="ARBA" id="ARBA00023004"/>
    </source>
</evidence>
<evidence type="ECO:0000256" key="1">
    <source>
        <dbReference type="ARBA" id="ARBA00022723"/>
    </source>
</evidence>
<sequence length="129" mass="14490">VNPQSITYHASSRTLELCYADGSDALLPAELLRVYSPSAEVRGHSESERKLQTGMKHIAIDSMESIGNYALRIVFSDGHDTGIYSWDYLADLSHHQEEYWQKYLGELQSANASRLPTIPVGHWKPEVDA</sequence>
<dbReference type="PANTHER" id="PTHR35303:SF5">
    <property type="entry name" value="OS02G0197800 PROTEIN"/>
    <property type="match status" value="1"/>
</dbReference>
<dbReference type="GO" id="GO:0046872">
    <property type="term" value="F:metal ion binding"/>
    <property type="evidence" value="ECO:0007669"/>
    <property type="project" value="UniProtKB-KW"/>
</dbReference>
<keyword evidence="1" id="KW-0479">Metal-binding</keyword>
<reference evidence="4" key="1">
    <citation type="submission" date="2018-05" db="EMBL/GenBank/DDBJ databases">
        <authorList>
            <person name="Lanie J.A."/>
            <person name="Ng W.-L."/>
            <person name="Kazmierczak K.M."/>
            <person name="Andrzejewski T.M."/>
            <person name="Davidsen T.M."/>
            <person name="Wayne K.J."/>
            <person name="Tettelin H."/>
            <person name="Glass J.I."/>
            <person name="Rusch D."/>
            <person name="Podicherti R."/>
            <person name="Tsui H.-C.T."/>
            <person name="Winkler M.E."/>
        </authorList>
    </citation>
    <scope>NUCLEOTIDE SEQUENCE</scope>
</reference>
<dbReference type="Pfam" id="PF06155">
    <property type="entry name" value="GBBH-like_N"/>
    <property type="match status" value="1"/>
</dbReference>